<dbReference type="GeneID" id="46921943"/>
<dbReference type="Pfam" id="PF03279">
    <property type="entry name" value="Lip_A_acyltrans"/>
    <property type="match status" value="1"/>
</dbReference>
<keyword evidence="2" id="KW-1003">Cell membrane</keyword>
<reference evidence="9" key="1">
    <citation type="journal article" date="2017" name="Genome Biol. Evol.">
        <title>Comparative Genomic Analysis Identifies a Campylobacter Clade Deficient in Selenium Metabolism.</title>
        <authorList>
            <person name="Miller W.G."/>
            <person name="Yee E."/>
            <person name="Lopes B.S."/>
            <person name="Chapman M.H."/>
            <person name="Huynh S."/>
            <person name="Bono J.L."/>
            <person name="Parker C.T."/>
            <person name="Strachan N.J.C."/>
            <person name="Forbes K.J."/>
        </authorList>
    </citation>
    <scope>NUCLEOTIDE SEQUENCE [LARGE SCALE GENOMIC DNA]</scope>
    <source>
        <strain evidence="9">NCTC 13004</strain>
    </source>
</reference>
<name>A0A1X9SPH4_9BACT</name>
<dbReference type="GO" id="GO:0005886">
    <property type="term" value="C:plasma membrane"/>
    <property type="evidence" value="ECO:0007669"/>
    <property type="project" value="UniProtKB-SubCell"/>
</dbReference>
<dbReference type="Proteomes" id="UP000202031">
    <property type="component" value="Chromosome"/>
</dbReference>
<accession>A0A1X9SPH4</accession>
<evidence type="ECO:0000313" key="9">
    <source>
        <dbReference type="Proteomes" id="UP000202031"/>
    </source>
</evidence>
<dbReference type="GO" id="GO:0009247">
    <property type="term" value="P:glycolipid biosynthetic process"/>
    <property type="evidence" value="ECO:0007669"/>
    <property type="project" value="UniProtKB-ARBA"/>
</dbReference>
<proteinExistence type="predicted"/>
<evidence type="ECO:0000256" key="7">
    <source>
        <dbReference type="SAM" id="Phobius"/>
    </source>
</evidence>
<evidence type="ECO:0000256" key="5">
    <source>
        <dbReference type="ARBA" id="ARBA00023136"/>
    </source>
</evidence>
<dbReference type="EMBL" id="CP015578">
    <property type="protein sequence ID" value="ARQ98193.1"/>
    <property type="molecule type" value="Genomic_DNA"/>
</dbReference>
<feature type="transmembrane region" description="Helical" evidence="7">
    <location>
        <begin position="21"/>
        <end position="46"/>
    </location>
</feature>
<keyword evidence="3" id="KW-0997">Cell inner membrane</keyword>
<dbReference type="InterPro" id="IPR004960">
    <property type="entry name" value="LipA_acyltrans"/>
</dbReference>
<sequence length="296" mass="34336">MANSWHLQKEKAGRGLLKLTLFLVAYMPKILLKPTIFLVSFIYYLICKNERKNIKFYLNLLSCNGIKTKWAFWNFYHFAISICDKFCVWQGRINRDNIILMNEKEIKNQFLNSKKGRVLLVSHFGNIDIARTISNEVANLDITILMYTKHSSEFFKILKEVSKVPIKVLEVSNLDMATMLKIKEIIDSGGHIGIMGDRVAVNGNKNAKVELLGRKCEIGAGPYLLAHLLKTKLSTFWAIKNGENYELTFDNIADEVVLDRDKNVDKYAQIYADKLTNMCKKYPHLWFNFFDFWGVR</sequence>
<dbReference type="GO" id="GO:0016746">
    <property type="term" value="F:acyltransferase activity"/>
    <property type="evidence" value="ECO:0007669"/>
    <property type="project" value="UniProtKB-KW"/>
</dbReference>
<keyword evidence="5 7" id="KW-0472">Membrane</keyword>
<evidence type="ECO:0000313" key="8">
    <source>
        <dbReference type="EMBL" id="ARQ98193.1"/>
    </source>
</evidence>
<dbReference type="PANTHER" id="PTHR30606">
    <property type="entry name" value="LIPID A BIOSYNTHESIS LAUROYL ACYLTRANSFERASE"/>
    <property type="match status" value="1"/>
</dbReference>
<evidence type="ECO:0000256" key="2">
    <source>
        <dbReference type="ARBA" id="ARBA00022475"/>
    </source>
</evidence>
<dbReference type="KEGG" id="clx:CLAN_1478"/>
<keyword evidence="6 8" id="KW-0012">Acyltransferase</keyword>
<dbReference type="AlphaFoldDB" id="A0A1X9SPH4"/>
<gene>
    <name evidence="8" type="ORF">CLAN_1478</name>
</gene>
<comment type="subcellular location">
    <subcellularLocation>
        <location evidence="1">Cell inner membrane</location>
    </subcellularLocation>
</comment>
<dbReference type="PANTHER" id="PTHR30606:SF10">
    <property type="entry name" value="PHOSPHATIDYLINOSITOL MANNOSIDE ACYLTRANSFERASE"/>
    <property type="match status" value="1"/>
</dbReference>
<keyword evidence="7" id="KW-0812">Transmembrane</keyword>
<evidence type="ECO:0000256" key="4">
    <source>
        <dbReference type="ARBA" id="ARBA00022679"/>
    </source>
</evidence>
<protein>
    <submittedName>
        <fullName evidence="8">Putative acyltransferase, LPLAT family</fullName>
    </submittedName>
</protein>
<evidence type="ECO:0000256" key="1">
    <source>
        <dbReference type="ARBA" id="ARBA00004533"/>
    </source>
</evidence>
<organism evidence="8 9">
    <name type="scientific">Campylobacter lanienae NCTC 13004</name>
    <dbReference type="NCBI Taxonomy" id="1031753"/>
    <lineage>
        <taxon>Bacteria</taxon>
        <taxon>Pseudomonadati</taxon>
        <taxon>Campylobacterota</taxon>
        <taxon>Epsilonproteobacteria</taxon>
        <taxon>Campylobacterales</taxon>
        <taxon>Campylobacteraceae</taxon>
        <taxon>Campylobacter</taxon>
    </lineage>
</organism>
<evidence type="ECO:0000256" key="6">
    <source>
        <dbReference type="ARBA" id="ARBA00023315"/>
    </source>
</evidence>
<keyword evidence="7" id="KW-1133">Transmembrane helix</keyword>
<reference evidence="9" key="2">
    <citation type="journal article" date="2017" name="Genome Biol. Evol.">
        <title>Comparative genomic analysis identifies a Campylobacter clade deficient in selenium metabolism.</title>
        <authorList>
            <person name="Miller W.G."/>
            <person name="Yee E."/>
            <person name="Lopes B.S."/>
            <person name="Chapman M.H."/>
            <person name="Huynh S."/>
            <person name="Bono J.L."/>
            <person name="Parker C.T."/>
            <person name="Strachan N.J.C."/>
            <person name="Forbes K.J."/>
        </authorList>
    </citation>
    <scope>NUCLEOTIDE SEQUENCE [LARGE SCALE GENOMIC DNA]</scope>
    <source>
        <strain evidence="9">NCTC 13004</strain>
    </source>
</reference>
<dbReference type="RefSeq" id="WP_100590962.1">
    <property type="nucleotide sequence ID" value="NZ_CP015578.1"/>
</dbReference>
<keyword evidence="4 8" id="KW-0808">Transferase</keyword>
<evidence type="ECO:0000256" key="3">
    <source>
        <dbReference type="ARBA" id="ARBA00022519"/>
    </source>
</evidence>